<evidence type="ECO:0000313" key="1">
    <source>
        <dbReference type="EMBL" id="KAK2097717.1"/>
    </source>
</evidence>
<gene>
    <name evidence="1" type="ORF">P7K49_023168</name>
</gene>
<reference evidence="1 2" key="1">
    <citation type="submission" date="2023-05" db="EMBL/GenBank/DDBJ databases">
        <title>B98-5 Cell Line De Novo Hybrid Assembly: An Optical Mapping Approach.</title>
        <authorList>
            <person name="Kananen K."/>
            <person name="Auerbach J.A."/>
            <person name="Kautto E."/>
            <person name="Blachly J.S."/>
        </authorList>
    </citation>
    <scope>NUCLEOTIDE SEQUENCE [LARGE SCALE GENOMIC DNA]</scope>
    <source>
        <strain evidence="1">B95-8</strain>
        <tissue evidence="1">Cell line</tissue>
    </source>
</reference>
<sequence>MADLDPKPRGSSPSHCFAISRCPQREKVLTVTFHPLVDESIQQRPTMVTKRGAGVRVDLKLVFAPGVLEPKETTEGAGVSGTCKALPYVEGTGDITKNRTWSPDVIVPVGTIAGALCPDVELDK</sequence>
<dbReference type="EMBL" id="JASSZA010000011">
    <property type="protein sequence ID" value="KAK2097717.1"/>
    <property type="molecule type" value="Genomic_DNA"/>
</dbReference>
<accession>A0ABQ9UN66</accession>
<comment type="caution">
    <text evidence="1">The sequence shown here is derived from an EMBL/GenBank/DDBJ whole genome shotgun (WGS) entry which is preliminary data.</text>
</comment>
<proteinExistence type="predicted"/>
<protein>
    <submittedName>
        <fullName evidence="1">Uncharacterized protein</fullName>
    </submittedName>
</protein>
<keyword evidence="2" id="KW-1185">Reference proteome</keyword>
<name>A0ABQ9UN66_SAGOE</name>
<evidence type="ECO:0000313" key="2">
    <source>
        <dbReference type="Proteomes" id="UP001266305"/>
    </source>
</evidence>
<organism evidence="1 2">
    <name type="scientific">Saguinus oedipus</name>
    <name type="common">Cotton-top tamarin</name>
    <name type="synonym">Oedipomidas oedipus</name>
    <dbReference type="NCBI Taxonomy" id="9490"/>
    <lineage>
        <taxon>Eukaryota</taxon>
        <taxon>Metazoa</taxon>
        <taxon>Chordata</taxon>
        <taxon>Craniata</taxon>
        <taxon>Vertebrata</taxon>
        <taxon>Euteleostomi</taxon>
        <taxon>Mammalia</taxon>
        <taxon>Eutheria</taxon>
        <taxon>Euarchontoglires</taxon>
        <taxon>Primates</taxon>
        <taxon>Haplorrhini</taxon>
        <taxon>Platyrrhini</taxon>
        <taxon>Cebidae</taxon>
        <taxon>Callitrichinae</taxon>
        <taxon>Saguinus</taxon>
    </lineage>
</organism>
<dbReference type="Proteomes" id="UP001266305">
    <property type="component" value="Unassembled WGS sequence"/>
</dbReference>